<comment type="caution">
    <text evidence="2">The sequence shown here is derived from an EMBL/GenBank/DDBJ whole genome shotgun (WGS) entry which is preliminary data.</text>
</comment>
<dbReference type="AlphaFoldDB" id="A0A5B0RFK5"/>
<feature type="region of interest" description="Disordered" evidence="1">
    <location>
        <begin position="63"/>
        <end position="83"/>
    </location>
</feature>
<sequence>MSNIRLDCALQQDESSARMVSSLKTKKQTKYLIPSMFTGLKKTVPTPSSADLTAKQIFNPFEDGQRPLKISGASSSKGLGGMTGTGIASRLHLSRIQSEVSQRSKEFLRKPDDTIKAKHLKFEPRKVLAPPNTSKTRSPKSGLSKRDSPPPVEEAYISKDKAL</sequence>
<accession>A0A5B0RFK5</accession>
<feature type="compositionally biased region" description="Polar residues" evidence="1">
    <location>
        <begin position="131"/>
        <end position="141"/>
    </location>
</feature>
<gene>
    <name evidence="2" type="ORF">PGTUg99_004373</name>
</gene>
<evidence type="ECO:0000313" key="2">
    <source>
        <dbReference type="EMBL" id="KAA1123705.1"/>
    </source>
</evidence>
<name>A0A5B0RFK5_PUCGR</name>
<evidence type="ECO:0000313" key="3">
    <source>
        <dbReference type="Proteomes" id="UP000325313"/>
    </source>
</evidence>
<organism evidence="2 3">
    <name type="scientific">Puccinia graminis f. sp. tritici</name>
    <dbReference type="NCBI Taxonomy" id="56615"/>
    <lineage>
        <taxon>Eukaryota</taxon>
        <taxon>Fungi</taxon>
        <taxon>Dikarya</taxon>
        <taxon>Basidiomycota</taxon>
        <taxon>Pucciniomycotina</taxon>
        <taxon>Pucciniomycetes</taxon>
        <taxon>Pucciniales</taxon>
        <taxon>Pucciniaceae</taxon>
        <taxon>Puccinia</taxon>
    </lineage>
</organism>
<proteinExistence type="predicted"/>
<evidence type="ECO:0000256" key="1">
    <source>
        <dbReference type="SAM" id="MobiDB-lite"/>
    </source>
</evidence>
<protein>
    <submittedName>
        <fullName evidence="2">Uncharacterized protein</fullName>
    </submittedName>
</protein>
<dbReference type="Proteomes" id="UP000325313">
    <property type="component" value="Unassembled WGS sequence"/>
</dbReference>
<dbReference type="EMBL" id="VDEP01000206">
    <property type="protein sequence ID" value="KAA1123705.1"/>
    <property type="molecule type" value="Genomic_DNA"/>
</dbReference>
<reference evidence="2 3" key="1">
    <citation type="submission" date="2019-05" db="EMBL/GenBank/DDBJ databases">
        <title>Emergence of the Ug99 lineage of the wheat stem rust pathogen through somatic hybridization.</title>
        <authorList>
            <person name="Li F."/>
            <person name="Upadhyaya N.M."/>
            <person name="Sperschneider J."/>
            <person name="Matny O."/>
            <person name="Nguyen-Phuc H."/>
            <person name="Mago R."/>
            <person name="Raley C."/>
            <person name="Miller M.E."/>
            <person name="Silverstein K.A.T."/>
            <person name="Henningsen E."/>
            <person name="Hirsch C.D."/>
            <person name="Visser B."/>
            <person name="Pretorius Z.A."/>
            <person name="Steffenson B.J."/>
            <person name="Schwessinger B."/>
            <person name="Dodds P.N."/>
            <person name="Figueroa M."/>
        </authorList>
    </citation>
    <scope>NUCLEOTIDE SEQUENCE [LARGE SCALE GENOMIC DNA]</scope>
    <source>
        <strain evidence="2 3">Ug99</strain>
    </source>
</reference>
<feature type="region of interest" description="Disordered" evidence="1">
    <location>
        <begin position="118"/>
        <end position="163"/>
    </location>
</feature>